<evidence type="ECO:0000313" key="2">
    <source>
        <dbReference type="Proteomes" id="UP000007799"/>
    </source>
</evidence>
<accession>F2UGL8</accession>
<dbReference type="InterPro" id="IPR020103">
    <property type="entry name" value="PsdUridine_synth_cat_dom_sf"/>
</dbReference>
<protein>
    <submittedName>
        <fullName evidence="1">Uncharacterized protein</fullName>
    </submittedName>
</protein>
<gene>
    <name evidence="1" type="ORF">PTSG_07887</name>
</gene>
<evidence type="ECO:0000313" key="1">
    <source>
        <dbReference type="EMBL" id="EGD75768.1"/>
    </source>
</evidence>
<dbReference type="AlphaFoldDB" id="F2UGL8"/>
<proteinExistence type="predicted"/>
<dbReference type="InParanoid" id="F2UGL8"/>
<keyword evidence="2" id="KW-1185">Reference proteome</keyword>
<organism evidence="2">
    <name type="scientific">Salpingoeca rosetta (strain ATCC 50818 / BSB-021)</name>
    <dbReference type="NCBI Taxonomy" id="946362"/>
    <lineage>
        <taxon>Eukaryota</taxon>
        <taxon>Choanoflagellata</taxon>
        <taxon>Craspedida</taxon>
        <taxon>Salpingoecidae</taxon>
        <taxon>Salpingoeca</taxon>
    </lineage>
</organism>
<dbReference type="EMBL" id="GL832973">
    <property type="protein sequence ID" value="EGD75768.1"/>
    <property type="molecule type" value="Genomic_DNA"/>
</dbReference>
<dbReference type="GO" id="GO:0003723">
    <property type="term" value="F:RNA binding"/>
    <property type="evidence" value="ECO:0007669"/>
    <property type="project" value="InterPro"/>
</dbReference>
<dbReference type="RefSeq" id="XP_004991689.1">
    <property type="nucleotide sequence ID" value="XM_004991632.1"/>
</dbReference>
<sequence length="99" mass="11362">MACCSLVSYLPCDPISTACALTCEHTAASDRWQCTARRYEYLLPTYALSPKEMPPLVSYRVTQEQLDKFQEVLSTKKMRDPSAKRHMLYFKVPPPSPSW</sequence>
<dbReference type="Proteomes" id="UP000007799">
    <property type="component" value="Unassembled WGS sequence"/>
</dbReference>
<dbReference type="GeneID" id="16072250"/>
<name>F2UGL8_SALR5</name>
<dbReference type="GO" id="GO:0001522">
    <property type="term" value="P:pseudouridine synthesis"/>
    <property type="evidence" value="ECO:0007669"/>
    <property type="project" value="InterPro"/>
</dbReference>
<dbReference type="GO" id="GO:0009982">
    <property type="term" value="F:pseudouridine synthase activity"/>
    <property type="evidence" value="ECO:0007669"/>
    <property type="project" value="InterPro"/>
</dbReference>
<dbReference type="KEGG" id="sre:PTSG_07887"/>
<reference evidence="1" key="1">
    <citation type="submission" date="2009-08" db="EMBL/GenBank/DDBJ databases">
        <title>Annotation of Salpingoeca rosetta.</title>
        <authorList>
            <consortium name="The Broad Institute Genome Sequencing Platform"/>
            <person name="Russ C."/>
            <person name="Cuomo C."/>
            <person name="Burger G."/>
            <person name="Gray M.W."/>
            <person name="Holland P.W.H."/>
            <person name="King N."/>
            <person name="Lang F.B.F."/>
            <person name="Roger A.J."/>
            <person name="Ruiz-Trillo I."/>
            <person name="Young S.K."/>
            <person name="Zeng Q."/>
            <person name="Gargeya S."/>
            <person name="Alvarado L."/>
            <person name="Berlin A."/>
            <person name="Chapman S.B."/>
            <person name="Chen Z."/>
            <person name="Freedman E."/>
            <person name="Gellesch M."/>
            <person name="Goldberg J."/>
            <person name="Griggs A."/>
            <person name="Gujja S."/>
            <person name="Heilman E."/>
            <person name="Heiman D."/>
            <person name="Howarth C."/>
            <person name="Mehta T."/>
            <person name="Neiman D."/>
            <person name="Pearson M."/>
            <person name="Roberts A."/>
            <person name="Saif S."/>
            <person name="Shea T."/>
            <person name="Shenoy N."/>
            <person name="Sisk P."/>
            <person name="Stolte C."/>
            <person name="Sykes S."/>
            <person name="White J."/>
            <person name="Yandava C."/>
            <person name="Haas B."/>
            <person name="Nusbaum C."/>
            <person name="Birren B."/>
        </authorList>
    </citation>
    <scope>NUCLEOTIDE SEQUENCE [LARGE SCALE GENOMIC DNA]</scope>
    <source>
        <strain evidence="1">ATCC 50818</strain>
    </source>
</reference>
<dbReference type="SUPFAM" id="SSF55120">
    <property type="entry name" value="Pseudouridine synthase"/>
    <property type="match status" value="1"/>
</dbReference>